<sequence>MNKRLCKDIVKLSTGFQTALESFHAVNNQFTPKLNIVPYYGQLCRQHLAALHYNEIVKVATTKTGKMQYKVVFPMYKMGDHFSVEKVAKNMTFKYVNLLWATVVDICGKQNSMSTSFSPPLTSSKRKPTHAEVPMYYG</sequence>
<reference evidence="1" key="1">
    <citation type="submission" date="2022-11" db="EMBL/GenBank/DDBJ databases">
        <title>Centuries of genome instability and evolution in soft-shell clam transmissible cancer (bioRxiv).</title>
        <authorList>
            <person name="Hart S.F.M."/>
            <person name="Yonemitsu M.A."/>
            <person name="Giersch R.M."/>
            <person name="Beal B.F."/>
            <person name="Arriagada G."/>
            <person name="Davis B.W."/>
            <person name="Ostrander E.A."/>
            <person name="Goff S.P."/>
            <person name="Metzger M.J."/>
        </authorList>
    </citation>
    <scope>NUCLEOTIDE SEQUENCE</scope>
    <source>
        <strain evidence="1">MELC-2E11</strain>
        <tissue evidence="1">Siphon/mantle</tissue>
    </source>
</reference>
<dbReference type="Proteomes" id="UP001164746">
    <property type="component" value="Chromosome 6"/>
</dbReference>
<protein>
    <submittedName>
        <fullName evidence="1">Uncharacterized protein</fullName>
    </submittedName>
</protein>
<organism evidence="1 2">
    <name type="scientific">Mya arenaria</name>
    <name type="common">Soft-shell clam</name>
    <dbReference type="NCBI Taxonomy" id="6604"/>
    <lineage>
        <taxon>Eukaryota</taxon>
        <taxon>Metazoa</taxon>
        <taxon>Spiralia</taxon>
        <taxon>Lophotrochozoa</taxon>
        <taxon>Mollusca</taxon>
        <taxon>Bivalvia</taxon>
        <taxon>Autobranchia</taxon>
        <taxon>Heteroconchia</taxon>
        <taxon>Euheterodonta</taxon>
        <taxon>Imparidentia</taxon>
        <taxon>Neoheterodontei</taxon>
        <taxon>Myida</taxon>
        <taxon>Myoidea</taxon>
        <taxon>Myidae</taxon>
        <taxon>Mya</taxon>
    </lineage>
</organism>
<gene>
    <name evidence="1" type="ORF">MAR_019002</name>
</gene>
<accession>A0ABY7EIS4</accession>
<evidence type="ECO:0000313" key="2">
    <source>
        <dbReference type="Proteomes" id="UP001164746"/>
    </source>
</evidence>
<dbReference type="EMBL" id="CP111017">
    <property type="protein sequence ID" value="WAR09044.1"/>
    <property type="molecule type" value="Genomic_DNA"/>
</dbReference>
<proteinExistence type="predicted"/>
<name>A0ABY7EIS4_MYAAR</name>
<evidence type="ECO:0000313" key="1">
    <source>
        <dbReference type="EMBL" id="WAR09044.1"/>
    </source>
</evidence>
<keyword evidence="2" id="KW-1185">Reference proteome</keyword>